<evidence type="ECO:0000259" key="1">
    <source>
        <dbReference type="Pfam" id="PF05292"/>
    </source>
</evidence>
<evidence type="ECO:0000259" key="2">
    <source>
        <dbReference type="Pfam" id="PF17408"/>
    </source>
</evidence>
<accession>A0A1G4PUT7</accession>
<dbReference type="Gene3D" id="1.20.140.90">
    <property type="entry name" value="Malonyl-CoA decarboxylase, oligemerization domain"/>
    <property type="match status" value="1"/>
</dbReference>
<gene>
    <name evidence="3" type="ORF">SAMN05660859_0785</name>
</gene>
<dbReference type="Pfam" id="PF05292">
    <property type="entry name" value="MCD"/>
    <property type="match status" value="1"/>
</dbReference>
<dbReference type="AlphaFoldDB" id="A0A1G4PUT7"/>
<protein>
    <submittedName>
        <fullName evidence="3">Malonyl-CoA decarboxylase</fullName>
    </submittedName>
</protein>
<dbReference type="InterPro" id="IPR007956">
    <property type="entry name" value="Malonyl_CoA_deC_C"/>
</dbReference>
<dbReference type="GO" id="GO:0006633">
    <property type="term" value="P:fatty acid biosynthetic process"/>
    <property type="evidence" value="ECO:0007669"/>
    <property type="project" value="InterPro"/>
</dbReference>
<dbReference type="PANTHER" id="PTHR28641:SF1">
    <property type="entry name" value="MALONYL-COA DECARBOXYLASE, MITOCHONDRIAL"/>
    <property type="match status" value="1"/>
</dbReference>
<dbReference type="GO" id="GO:0050080">
    <property type="term" value="F:malonyl-CoA decarboxylase activity"/>
    <property type="evidence" value="ECO:0007669"/>
    <property type="project" value="InterPro"/>
</dbReference>
<dbReference type="InterPro" id="IPR042303">
    <property type="entry name" value="Malonyl_CoA_deC_C_sf"/>
</dbReference>
<dbReference type="PANTHER" id="PTHR28641">
    <property type="match status" value="1"/>
</dbReference>
<dbReference type="STRING" id="177413.SAMN05660859_0785"/>
<proteinExistence type="predicted"/>
<dbReference type="RefSeq" id="WP_091436280.1">
    <property type="nucleotide sequence ID" value="NZ_FMTP01000001.1"/>
</dbReference>
<dbReference type="InterPro" id="IPR035372">
    <property type="entry name" value="MCD_N"/>
</dbReference>
<organism evidence="3 4">
    <name type="scientific">Ancylobacter rudongensis</name>
    <dbReference type="NCBI Taxonomy" id="177413"/>
    <lineage>
        <taxon>Bacteria</taxon>
        <taxon>Pseudomonadati</taxon>
        <taxon>Pseudomonadota</taxon>
        <taxon>Alphaproteobacteria</taxon>
        <taxon>Hyphomicrobiales</taxon>
        <taxon>Xanthobacteraceae</taxon>
        <taxon>Ancylobacter</taxon>
    </lineage>
</organism>
<sequence>MDGGTSFFGDLLGTIAERGRSLLDLGRERRPAGEARAASVALLCERLLSGQGEASGIALAQEILAAYAGLRTGGRIAFFETLATDFGPDAARLEAALAAHQAAPSGRSVAELHAASEPRRQELIRRFNLAPGATARLVAMRADLIGVLPRRRDLTEVDRDFTHLFASWFNRGFLVLRRIDWSTPANVLEKIIRYEAVHEIRDWNDLRARVDSPDRRCYAFFHPALVDEPLIFVEVALTREAPAAIAPILDANRTPLAPETARTAVFYSISNCQTGLGGVSFGNFLIKQVVAEISRELPNLKEFVTLSPVPGFRAWVEAEMADPASTVLTPADRAAIATLAGSAAPDEAARAALRPVIEALAAHYFLIARSAKGKPIDPVARFHLGNGARLERINPFGDLSTRGMAQAFGLMVNYRYLTEDIEKNHEAFFDRGTIVAAPQVRKLVRADDQPKLPVMREAAG</sequence>
<name>A0A1G4PUT7_9HYPH</name>
<dbReference type="Pfam" id="PF17408">
    <property type="entry name" value="MCD_N"/>
    <property type="match status" value="1"/>
</dbReference>
<dbReference type="Gene3D" id="3.40.630.150">
    <property type="entry name" value="Malonyl-CoA decarboxylase, catalytic domain"/>
    <property type="match status" value="1"/>
</dbReference>
<evidence type="ECO:0000313" key="4">
    <source>
        <dbReference type="Proteomes" id="UP000198889"/>
    </source>
</evidence>
<feature type="domain" description="Malonyl-CoA decarboxylase C-terminal" evidence="1">
    <location>
        <begin position="172"/>
        <end position="416"/>
    </location>
</feature>
<keyword evidence="4" id="KW-1185">Reference proteome</keyword>
<dbReference type="Proteomes" id="UP000198889">
    <property type="component" value="Unassembled WGS sequence"/>
</dbReference>
<reference evidence="4" key="1">
    <citation type="submission" date="2016-10" db="EMBL/GenBank/DDBJ databases">
        <authorList>
            <person name="Varghese N."/>
            <person name="Submissions S."/>
        </authorList>
    </citation>
    <scope>NUCLEOTIDE SEQUENCE [LARGE SCALE GENOMIC DNA]</scope>
    <source>
        <strain evidence="4">CGMCC 1.1761</strain>
    </source>
</reference>
<dbReference type="EMBL" id="FMTP01000001">
    <property type="protein sequence ID" value="SCW35965.1"/>
    <property type="molecule type" value="Genomic_DNA"/>
</dbReference>
<dbReference type="InterPro" id="IPR038917">
    <property type="entry name" value="Malonyl_CoA_deC"/>
</dbReference>
<feature type="domain" description="Malonyl-CoA decarboxylase N-terminal" evidence="2">
    <location>
        <begin position="86"/>
        <end position="169"/>
    </location>
</feature>
<dbReference type="InterPro" id="IPR038351">
    <property type="entry name" value="MCD_N_sf"/>
</dbReference>
<evidence type="ECO:0000313" key="3">
    <source>
        <dbReference type="EMBL" id="SCW35965.1"/>
    </source>
</evidence>